<evidence type="ECO:0000313" key="2">
    <source>
        <dbReference type="Proteomes" id="UP000054217"/>
    </source>
</evidence>
<protein>
    <recommendedName>
        <fullName evidence="3">Phytanoyl-CoA dioxygenase family protein</fullName>
    </recommendedName>
</protein>
<accession>A0A0C3ICW9</accession>
<dbReference type="Gene3D" id="2.60.120.620">
    <property type="entry name" value="q2cbj1_9rhob like domain"/>
    <property type="match status" value="1"/>
</dbReference>
<organism evidence="1 2">
    <name type="scientific">Pisolithus tinctorius Marx 270</name>
    <dbReference type="NCBI Taxonomy" id="870435"/>
    <lineage>
        <taxon>Eukaryota</taxon>
        <taxon>Fungi</taxon>
        <taxon>Dikarya</taxon>
        <taxon>Basidiomycota</taxon>
        <taxon>Agaricomycotina</taxon>
        <taxon>Agaricomycetes</taxon>
        <taxon>Agaricomycetidae</taxon>
        <taxon>Boletales</taxon>
        <taxon>Sclerodermatineae</taxon>
        <taxon>Pisolithaceae</taxon>
        <taxon>Pisolithus</taxon>
    </lineage>
</organism>
<proteinExistence type="predicted"/>
<dbReference type="InParanoid" id="A0A0C3ICW9"/>
<sequence length="108" mass="11712">MNAGDATFHSCWTYHNAASNTTENTRIVFAIEYYDADATIPLQPPTNEWRAANLARWFPGAVPWGPAATAKNPAILSPAIDGAIDTCFLRVACGRIPSLSRLVQNPLP</sequence>
<dbReference type="Proteomes" id="UP000054217">
    <property type="component" value="Unassembled WGS sequence"/>
</dbReference>
<gene>
    <name evidence="1" type="ORF">M404DRAFT_368774</name>
</gene>
<dbReference type="AlphaFoldDB" id="A0A0C3ICW9"/>
<evidence type="ECO:0000313" key="1">
    <source>
        <dbReference type="EMBL" id="KIN94872.1"/>
    </source>
</evidence>
<name>A0A0C3ICW9_PISTI</name>
<dbReference type="HOGENOM" id="CLU_2198018_0_0_1"/>
<keyword evidence="2" id="KW-1185">Reference proteome</keyword>
<evidence type="ECO:0008006" key="3">
    <source>
        <dbReference type="Google" id="ProtNLM"/>
    </source>
</evidence>
<reference evidence="2" key="2">
    <citation type="submission" date="2015-01" db="EMBL/GenBank/DDBJ databases">
        <title>Evolutionary Origins and Diversification of the Mycorrhizal Mutualists.</title>
        <authorList>
            <consortium name="DOE Joint Genome Institute"/>
            <consortium name="Mycorrhizal Genomics Consortium"/>
            <person name="Kohler A."/>
            <person name="Kuo A."/>
            <person name="Nagy L.G."/>
            <person name="Floudas D."/>
            <person name="Copeland A."/>
            <person name="Barry K.W."/>
            <person name="Cichocki N."/>
            <person name="Veneault-Fourrey C."/>
            <person name="LaButti K."/>
            <person name="Lindquist E.A."/>
            <person name="Lipzen A."/>
            <person name="Lundell T."/>
            <person name="Morin E."/>
            <person name="Murat C."/>
            <person name="Riley R."/>
            <person name="Ohm R."/>
            <person name="Sun H."/>
            <person name="Tunlid A."/>
            <person name="Henrissat B."/>
            <person name="Grigoriev I.V."/>
            <person name="Hibbett D.S."/>
            <person name="Martin F."/>
        </authorList>
    </citation>
    <scope>NUCLEOTIDE SEQUENCE [LARGE SCALE GENOMIC DNA]</scope>
    <source>
        <strain evidence="2">Marx 270</strain>
    </source>
</reference>
<dbReference type="SUPFAM" id="SSF51197">
    <property type="entry name" value="Clavaminate synthase-like"/>
    <property type="match status" value="1"/>
</dbReference>
<dbReference type="EMBL" id="KN832083">
    <property type="protein sequence ID" value="KIN94872.1"/>
    <property type="molecule type" value="Genomic_DNA"/>
</dbReference>
<dbReference type="STRING" id="870435.A0A0C3ICW9"/>
<reference evidence="1 2" key="1">
    <citation type="submission" date="2014-04" db="EMBL/GenBank/DDBJ databases">
        <authorList>
            <consortium name="DOE Joint Genome Institute"/>
            <person name="Kuo A."/>
            <person name="Kohler A."/>
            <person name="Costa M.D."/>
            <person name="Nagy L.G."/>
            <person name="Floudas D."/>
            <person name="Copeland A."/>
            <person name="Barry K.W."/>
            <person name="Cichocki N."/>
            <person name="Veneault-Fourrey C."/>
            <person name="LaButti K."/>
            <person name="Lindquist E.A."/>
            <person name="Lipzen A."/>
            <person name="Lundell T."/>
            <person name="Morin E."/>
            <person name="Murat C."/>
            <person name="Sun H."/>
            <person name="Tunlid A."/>
            <person name="Henrissat B."/>
            <person name="Grigoriev I.V."/>
            <person name="Hibbett D.S."/>
            <person name="Martin F."/>
            <person name="Nordberg H.P."/>
            <person name="Cantor M.N."/>
            <person name="Hua S.X."/>
        </authorList>
    </citation>
    <scope>NUCLEOTIDE SEQUENCE [LARGE SCALE GENOMIC DNA]</scope>
    <source>
        <strain evidence="1 2">Marx 270</strain>
    </source>
</reference>